<dbReference type="Gene3D" id="2.60.120.10">
    <property type="entry name" value="Jelly Rolls"/>
    <property type="match status" value="1"/>
</dbReference>
<evidence type="ECO:0000259" key="2">
    <source>
        <dbReference type="PROSITE" id="PS50042"/>
    </source>
</evidence>
<dbReference type="KEGG" id="slr:L21SP2_1412"/>
<dbReference type="HOGENOM" id="CLU_1165179_0_0_12"/>
<feature type="region of interest" description="Disordered" evidence="1">
    <location>
        <begin position="187"/>
        <end position="217"/>
    </location>
</feature>
<dbReference type="InterPro" id="IPR018490">
    <property type="entry name" value="cNMP-bd_dom_sf"/>
</dbReference>
<feature type="compositionally biased region" description="Polar residues" evidence="1">
    <location>
        <begin position="192"/>
        <end position="201"/>
    </location>
</feature>
<dbReference type="CDD" id="cd00038">
    <property type="entry name" value="CAP_ED"/>
    <property type="match status" value="1"/>
</dbReference>
<dbReference type="OrthoDB" id="335400at2"/>
<dbReference type="Pfam" id="PF00027">
    <property type="entry name" value="cNMP_binding"/>
    <property type="match status" value="1"/>
</dbReference>
<dbReference type="Proteomes" id="UP000018680">
    <property type="component" value="Chromosome"/>
</dbReference>
<gene>
    <name evidence="3" type="ORF">L21SP2_1412</name>
</gene>
<dbReference type="InterPro" id="IPR000595">
    <property type="entry name" value="cNMP-bd_dom"/>
</dbReference>
<dbReference type="Gene3D" id="1.25.40.10">
    <property type="entry name" value="Tetratricopeptide repeat domain"/>
    <property type="match status" value="1"/>
</dbReference>
<evidence type="ECO:0000313" key="4">
    <source>
        <dbReference type="Proteomes" id="UP000018680"/>
    </source>
</evidence>
<protein>
    <submittedName>
        <fullName evidence="3">Cyclic nucleotide-binding protein</fullName>
    </submittedName>
</protein>
<dbReference type="AlphaFoldDB" id="V5WI15"/>
<name>V5WI15_9SPIO</name>
<dbReference type="InterPro" id="IPR011990">
    <property type="entry name" value="TPR-like_helical_dom_sf"/>
</dbReference>
<dbReference type="InterPro" id="IPR014710">
    <property type="entry name" value="RmlC-like_jellyroll"/>
</dbReference>
<dbReference type="RefSeq" id="WP_024267734.1">
    <property type="nucleotide sequence ID" value="NC_023035.1"/>
</dbReference>
<sequence>MPKAMNYNANSVVYFTGDVGEKIYILQQGKVALKSVDIETGEEVTDLIATGEFFGVKSALGHYPREEDAIVLTDSQCLMFTVPEFEVMISKNTRIIMKMLKVFSNQLRRIHGKVRNLIATGKREVPEDGLFKIAEYYLKKQAYPEAIYTLQKYLQHFPRGAYRSKAQDYLKKAEEYAQEYGKGKGPAIIAGTKTSQSNPNLSFEDKPPSPRRSRNFTMPKVFWVSRIIRKLQKSSHPS</sequence>
<dbReference type="PROSITE" id="PS50042">
    <property type="entry name" value="CNMP_BINDING_3"/>
    <property type="match status" value="1"/>
</dbReference>
<dbReference type="PATRIC" id="fig|1307761.3.peg.1405"/>
<feature type="domain" description="Cyclic nucleotide-binding" evidence="2">
    <location>
        <begin position="1"/>
        <end position="106"/>
    </location>
</feature>
<organism evidence="3 4">
    <name type="scientific">Salinispira pacifica</name>
    <dbReference type="NCBI Taxonomy" id="1307761"/>
    <lineage>
        <taxon>Bacteria</taxon>
        <taxon>Pseudomonadati</taxon>
        <taxon>Spirochaetota</taxon>
        <taxon>Spirochaetia</taxon>
        <taxon>Spirochaetales</taxon>
        <taxon>Spirochaetaceae</taxon>
        <taxon>Salinispira</taxon>
    </lineage>
</organism>
<reference evidence="3 4" key="1">
    <citation type="journal article" date="2015" name="Stand. Genomic Sci.">
        <title>Complete genome sequence and description of Salinispira pacifica gen. nov., sp. nov., a novel spirochaete isolated form a hypersaline microbial mat.</title>
        <authorList>
            <person name="Ben Hania W."/>
            <person name="Joseph M."/>
            <person name="Schumann P."/>
            <person name="Bunk B."/>
            <person name="Fiebig A."/>
            <person name="Sproer C."/>
            <person name="Klenk H.P."/>
            <person name="Fardeau M.L."/>
            <person name="Spring S."/>
        </authorList>
    </citation>
    <scope>NUCLEOTIDE SEQUENCE [LARGE SCALE GENOMIC DNA]</scope>
    <source>
        <strain evidence="3 4">L21-RPul-D2</strain>
    </source>
</reference>
<dbReference type="SUPFAM" id="SSF51206">
    <property type="entry name" value="cAMP-binding domain-like"/>
    <property type="match status" value="1"/>
</dbReference>
<proteinExistence type="predicted"/>
<dbReference type="EMBL" id="CP006939">
    <property type="protein sequence ID" value="AHC14811.1"/>
    <property type="molecule type" value="Genomic_DNA"/>
</dbReference>
<dbReference type="eggNOG" id="COG0664">
    <property type="taxonomic scope" value="Bacteria"/>
</dbReference>
<accession>V5WI15</accession>
<evidence type="ECO:0000256" key="1">
    <source>
        <dbReference type="SAM" id="MobiDB-lite"/>
    </source>
</evidence>
<keyword evidence="4" id="KW-1185">Reference proteome</keyword>
<dbReference type="STRING" id="1307761.L21SP2_1412"/>
<evidence type="ECO:0000313" key="3">
    <source>
        <dbReference type="EMBL" id="AHC14811.1"/>
    </source>
</evidence>